<comment type="caution">
    <text evidence="1">The sequence shown here is derived from an EMBL/GenBank/DDBJ whole genome shotgun (WGS) entry which is preliminary data.</text>
</comment>
<protein>
    <recommendedName>
        <fullName evidence="3">Lipoprotein</fullName>
    </recommendedName>
</protein>
<evidence type="ECO:0008006" key="3">
    <source>
        <dbReference type="Google" id="ProtNLM"/>
    </source>
</evidence>
<dbReference type="AlphaFoldDB" id="N8XTP5"/>
<dbReference type="HOGENOM" id="CLU_115771_0_0_6"/>
<organism evidence="1 2">
    <name type="scientific">Acinetobacter higginsii</name>
    <dbReference type="NCBI Taxonomy" id="70347"/>
    <lineage>
        <taxon>Bacteria</taxon>
        <taxon>Pseudomonadati</taxon>
        <taxon>Pseudomonadota</taxon>
        <taxon>Gammaproteobacteria</taxon>
        <taxon>Moraxellales</taxon>
        <taxon>Moraxellaceae</taxon>
        <taxon>Acinetobacter</taxon>
    </lineage>
</organism>
<dbReference type="PROSITE" id="PS51257">
    <property type="entry name" value="PROKAR_LIPOPROTEIN"/>
    <property type="match status" value="1"/>
</dbReference>
<accession>N8XTP5</accession>
<evidence type="ECO:0000313" key="1">
    <source>
        <dbReference type="EMBL" id="ENV10445.1"/>
    </source>
</evidence>
<evidence type="ECO:0000313" key="2">
    <source>
        <dbReference type="Proteomes" id="UP000013209"/>
    </source>
</evidence>
<reference evidence="1 2" key="1">
    <citation type="submission" date="2013-02" db="EMBL/GenBank/DDBJ databases">
        <title>The Genome Sequence of Acinetobacter sp. CIP 56.2.</title>
        <authorList>
            <consortium name="The Broad Institute Genome Sequencing Platform"/>
            <consortium name="The Broad Institute Genome Sequencing Center for Infectious Disease"/>
            <person name="Cerqueira G."/>
            <person name="Feldgarden M."/>
            <person name="Courvalin P."/>
            <person name="Perichon B."/>
            <person name="Grillot-Courvalin C."/>
            <person name="Clermont D."/>
            <person name="Rocha E."/>
            <person name="Yoon E.-J."/>
            <person name="Nemec A."/>
            <person name="Walker B."/>
            <person name="Young S.K."/>
            <person name="Zeng Q."/>
            <person name="Gargeya S."/>
            <person name="Fitzgerald M."/>
            <person name="Haas B."/>
            <person name="Abouelleil A."/>
            <person name="Alvarado L."/>
            <person name="Arachchi H.M."/>
            <person name="Berlin A.M."/>
            <person name="Chapman S.B."/>
            <person name="Dewar J."/>
            <person name="Goldberg J."/>
            <person name="Griggs A."/>
            <person name="Gujja S."/>
            <person name="Hansen M."/>
            <person name="Howarth C."/>
            <person name="Imamovic A."/>
            <person name="Larimer J."/>
            <person name="McCowan C."/>
            <person name="Murphy C."/>
            <person name="Neiman D."/>
            <person name="Pearson M."/>
            <person name="Priest M."/>
            <person name="Roberts A."/>
            <person name="Saif S."/>
            <person name="Shea T."/>
            <person name="Sisk P."/>
            <person name="Sykes S."/>
            <person name="Wortman J."/>
            <person name="Nusbaum C."/>
            <person name="Birren B."/>
        </authorList>
    </citation>
    <scope>NUCLEOTIDE SEQUENCE [LARGE SCALE GENOMIC DNA]</scope>
    <source>
        <strain evidence="1 2">CIP 56.2</strain>
    </source>
</reference>
<dbReference type="STRING" id="1144672.F966_01624"/>
<dbReference type="eggNOG" id="ENOG5032RZK">
    <property type="taxonomic scope" value="Bacteria"/>
</dbReference>
<dbReference type="Proteomes" id="UP000013209">
    <property type="component" value="Unassembled WGS sequence"/>
</dbReference>
<dbReference type="PATRIC" id="fig|1144672.3.peg.1556"/>
<dbReference type="RefSeq" id="WP_004804128.1">
    <property type="nucleotide sequence ID" value="NZ_KB849440.1"/>
</dbReference>
<gene>
    <name evidence="1" type="ORF">F966_01624</name>
</gene>
<dbReference type="EMBL" id="APPH01000006">
    <property type="protein sequence ID" value="ENV10445.1"/>
    <property type="molecule type" value="Genomic_DNA"/>
</dbReference>
<name>N8XTP5_9GAMM</name>
<proteinExistence type="predicted"/>
<sequence>MIKYLLLGASFILITGCQTTKNLNSEYSGISDSRIRLYGQNQKPTIMEYKKDGKQEKINVGGQAGDAFSSLVGTVKNHSIGIAQTDMSKNLKDQNGVLSKAFYKEFVIPAGNFISIHNAFIGLSNVSQSPVRKTVQYQGACTSSSLSFVPKAGKDYEVVPTRNSSACGLTLLEIDKNGNTIKIDFIE</sequence>